<protein>
    <submittedName>
        <fullName evidence="1">Uncharacterized protein</fullName>
    </submittedName>
</protein>
<evidence type="ECO:0000313" key="2">
    <source>
        <dbReference type="Proteomes" id="UP000193675"/>
    </source>
</evidence>
<dbReference type="Pfam" id="PF20112">
    <property type="entry name" value="DUF6502"/>
    <property type="match status" value="1"/>
</dbReference>
<name>A0A1X0ZZQ2_PSEPU</name>
<dbReference type="Proteomes" id="UP000193675">
    <property type="component" value="Unassembled WGS sequence"/>
</dbReference>
<accession>A0A1X0ZZQ2</accession>
<dbReference type="AlphaFoldDB" id="A0A1X0ZZQ2"/>
<sequence>MQLPTLPPSLLPALKHVMRPLVRLMLRKGVTFNSFTHVLKEIFVEVAEQEFRIDGKPASDSRISLITGVHRKDVRRLRAQPAAGDAGMPEAVSFGAHLVSIWLNQAPFCDQPGQPRALPRLASVGGDGSFDSLVAALSTDIRARVVLDEWLRLGVVRVDEQDQVHLQTRAFIPQRGFEEKVAYLRHNLHDHACAAVHNLTETGEPFFERAVHYDSLSSAGVEHLKTLVQTDGMQVLVALNQLAAELEARDPPPADARQRITVGLYFYTEPSPAEAPSEAKASPP</sequence>
<organism evidence="1 2">
    <name type="scientific">Pseudomonas putida</name>
    <name type="common">Arthrobacter siderocapsulatus</name>
    <dbReference type="NCBI Taxonomy" id="303"/>
    <lineage>
        <taxon>Bacteria</taxon>
        <taxon>Pseudomonadati</taxon>
        <taxon>Pseudomonadota</taxon>
        <taxon>Gammaproteobacteria</taxon>
        <taxon>Pseudomonadales</taxon>
        <taxon>Pseudomonadaceae</taxon>
        <taxon>Pseudomonas</taxon>
    </lineage>
</organism>
<proteinExistence type="predicted"/>
<comment type="caution">
    <text evidence="1">The sequence shown here is derived from an EMBL/GenBank/DDBJ whole genome shotgun (WGS) entry which is preliminary data.</text>
</comment>
<reference evidence="1 2" key="1">
    <citation type="submission" date="2017-04" db="EMBL/GenBank/DDBJ databases">
        <title>Presence of VIM-2 positive Pseudomonas species in chickens and their surrounding environment.</title>
        <authorList>
            <person name="Zhang R."/>
        </authorList>
    </citation>
    <scope>NUCLEOTIDE SEQUENCE [LARGE SCALE GENOMIC DNA]</scope>
    <source>
        <strain evidence="1 2">DZ-C18</strain>
    </source>
</reference>
<dbReference type="EMBL" id="NBWC01000012">
    <property type="protein sequence ID" value="ORL65030.1"/>
    <property type="molecule type" value="Genomic_DNA"/>
</dbReference>
<dbReference type="InterPro" id="IPR045445">
    <property type="entry name" value="DUF6502"/>
</dbReference>
<gene>
    <name evidence="1" type="ORF">B7H17_09920</name>
</gene>
<evidence type="ECO:0000313" key="1">
    <source>
        <dbReference type="EMBL" id="ORL65030.1"/>
    </source>
</evidence>
<dbReference type="RefSeq" id="WP_084855688.1">
    <property type="nucleotide sequence ID" value="NZ_JAOTEI010000063.1"/>
</dbReference>
<dbReference type="OrthoDB" id="6356376at2"/>